<dbReference type="PATRIC" id="fig|1158601.3.peg.2331"/>
<gene>
    <name evidence="3" type="ORF">I585_04432</name>
    <name evidence="2" type="ORF">UAI_02372</name>
</gene>
<evidence type="ECO:0000313" key="4">
    <source>
        <dbReference type="Proteomes" id="UP000013783"/>
    </source>
</evidence>
<accession>R2NXE8</accession>
<dbReference type="InterPro" id="IPR035093">
    <property type="entry name" value="RelE/ParE_toxin_dom_sf"/>
</dbReference>
<comment type="caution">
    <text evidence="2">The sequence shown here is derived from an EMBL/GenBank/DDBJ whole genome shotgun (WGS) entry which is preliminary data.</text>
</comment>
<dbReference type="Proteomes" id="UP000014148">
    <property type="component" value="Unassembled WGS sequence"/>
</dbReference>
<dbReference type="SUPFAM" id="SSF143011">
    <property type="entry name" value="RelE-like"/>
    <property type="match status" value="1"/>
</dbReference>
<dbReference type="STRING" id="71451.RV07_GL001156"/>
<evidence type="ECO:0000313" key="5">
    <source>
        <dbReference type="Proteomes" id="UP000014148"/>
    </source>
</evidence>
<dbReference type="OrthoDB" id="2190600at2"/>
<organism evidence="2 4">
    <name type="scientific">Enterococcus malodoratus ATCC 43197</name>
    <dbReference type="NCBI Taxonomy" id="1158601"/>
    <lineage>
        <taxon>Bacteria</taxon>
        <taxon>Bacillati</taxon>
        <taxon>Bacillota</taxon>
        <taxon>Bacilli</taxon>
        <taxon>Lactobacillales</taxon>
        <taxon>Enterococcaceae</taxon>
        <taxon>Enterococcus</taxon>
    </lineage>
</organism>
<evidence type="ECO:0000313" key="2">
    <source>
        <dbReference type="EMBL" id="EOH76697.1"/>
    </source>
</evidence>
<dbReference type="AlphaFoldDB" id="R2NXE8"/>
<dbReference type="InterPro" id="IPR007712">
    <property type="entry name" value="RelE/ParE_toxin"/>
</dbReference>
<dbReference type="Proteomes" id="UP000013783">
    <property type="component" value="Unassembled WGS sequence"/>
</dbReference>
<evidence type="ECO:0000313" key="3">
    <source>
        <dbReference type="EMBL" id="EOT63602.1"/>
    </source>
</evidence>
<keyword evidence="1" id="KW-1277">Toxin-antitoxin system</keyword>
<dbReference type="RefSeq" id="WP_010741188.1">
    <property type="nucleotide sequence ID" value="NZ_KB946250.1"/>
</dbReference>
<reference evidence="2 4" key="1">
    <citation type="submission" date="2013-02" db="EMBL/GenBank/DDBJ databases">
        <title>The Genome Sequence of Enterococcus malodoratus ATCC_43197.</title>
        <authorList>
            <consortium name="The Broad Institute Genome Sequencing Platform"/>
            <consortium name="The Broad Institute Genome Sequencing Center for Infectious Disease"/>
            <person name="Earl A.M."/>
            <person name="Gilmore M.S."/>
            <person name="Lebreton F."/>
            <person name="Walker B."/>
            <person name="Young S.K."/>
            <person name="Zeng Q."/>
            <person name="Gargeya S."/>
            <person name="Fitzgerald M."/>
            <person name="Haas B."/>
            <person name="Abouelleil A."/>
            <person name="Alvarado L."/>
            <person name="Arachchi H.M."/>
            <person name="Berlin A.M."/>
            <person name="Chapman S.B."/>
            <person name="Dewar J."/>
            <person name="Goldberg J."/>
            <person name="Griggs A."/>
            <person name="Gujja S."/>
            <person name="Hansen M."/>
            <person name="Howarth C."/>
            <person name="Imamovic A."/>
            <person name="Larimer J."/>
            <person name="McCowan C."/>
            <person name="Murphy C."/>
            <person name="Neiman D."/>
            <person name="Pearson M."/>
            <person name="Priest M."/>
            <person name="Roberts A."/>
            <person name="Saif S."/>
            <person name="Shea T."/>
            <person name="Sisk P."/>
            <person name="Sykes S."/>
            <person name="Wortman J."/>
            <person name="Nusbaum C."/>
            <person name="Birren B."/>
        </authorList>
    </citation>
    <scope>NUCLEOTIDE SEQUENCE [LARGE SCALE GENOMIC DNA]</scope>
    <source>
        <strain evidence="2 4">ATCC 43197</strain>
    </source>
</reference>
<keyword evidence="5" id="KW-1185">Reference proteome</keyword>
<dbReference type="Gene3D" id="3.30.2310.20">
    <property type="entry name" value="RelE-like"/>
    <property type="match status" value="1"/>
</dbReference>
<proteinExistence type="predicted"/>
<protein>
    <recommendedName>
        <fullName evidence="6">RelE/StbE family addiction module toxin</fullName>
    </recommendedName>
</protein>
<name>R2NXE8_9ENTE</name>
<dbReference type="Pfam" id="PF05016">
    <property type="entry name" value="ParE_toxin"/>
    <property type="match status" value="1"/>
</dbReference>
<dbReference type="EMBL" id="AJAK01000017">
    <property type="protein sequence ID" value="EOH76697.1"/>
    <property type="molecule type" value="Genomic_DNA"/>
</dbReference>
<dbReference type="eggNOG" id="ENOG5030ABR">
    <property type="taxonomic scope" value="Bacteria"/>
</dbReference>
<reference evidence="3 5" key="2">
    <citation type="submission" date="2013-03" db="EMBL/GenBank/DDBJ databases">
        <title>The Genome Sequence of Enterococcus malodoratus ATCC_43197 (PacBio/Illumina hybrid assembly).</title>
        <authorList>
            <consortium name="The Broad Institute Genomics Platform"/>
            <consortium name="The Broad Institute Genome Sequencing Center for Infectious Disease"/>
            <person name="Earl A."/>
            <person name="Russ C."/>
            <person name="Gilmore M."/>
            <person name="Surin D."/>
            <person name="Walker B."/>
            <person name="Young S."/>
            <person name="Zeng Q."/>
            <person name="Gargeya S."/>
            <person name="Fitzgerald M."/>
            <person name="Haas B."/>
            <person name="Abouelleil A."/>
            <person name="Allen A.W."/>
            <person name="Alvarado L."/>
            <person name="Arachchi H.M."/>
            <person name="Berlin A.M."/>
            <person name="Chapman S.B."/>
            <person name="Gainer-Dewar J."/>
            <person name="Goldberg J."/>
            <person name="Griggs A."/>
            <person name="Gujja S."/>
            <person name="Hansen M."/>
            <person name="Howarth C."/>
            <person name="Imamovic A."/>
            <person name="Ireland A."/>
            <person name="Larimer J."/>
            <person name="McCowan C."/>
            <person name="Murphy C."/>
            <person name="Pearson M."/>
            <person name="Poon T.W."/>
            <person name="Priest M."/>
            <person name="Roberts A."/>
            <person name="Saif S."/>
            <person name="Shea T."/>
            <person name="Sisk P."/>
            <person name="Sykes S."/>
            <person name="Wortman J."/>
            <person name="Nusbaum C."/>
            <person name="Birren B."/>
        </authorList>
    </citation>
    <scope>NUCLEOTIDE SEQUENCE [LARGE SCALE GENOMIC DNA]</scope>
    <source>
        <strain evidence="3 5">ATCC 43197</strain>
    </source>
</reference>
<evidence type="ECO:0008006" key="6">
    <source>
        <dbReference type="Google" id="ProtNLM"/>
    </source>
</evidence>
<sequence length="105" mass="12628">MEKYALIYSESFKNSLQENISEWKNELFLSDKKIHQFVHAIYASLNQLKQFPEMYEDVARVYGFDTPTYRILIGKSFAIFYRIDQKERTVLIGNIFKQKQMKLLF</sequence>
<evidence type="ECO:0000256" key="1">
    <source>
        <dbReference type="ARBA" id="ARBA00022649"/>
    </source>
</evidence>
<dbReference type="EMBL" id="ASWA01000005">
    <property type="protein sequence ID" value="EOT63602.1"/>
    <property type="molecule type" value="Genomic_DNA"/>
</dbReference>